<protein>
    <submittedName>
        <fullName evidence="3">Uncharacterized protein</fullName>
    </submittedName>
</protein>
<dbReference type="KEGG" id="sfu:Sfum_2389"/>
<reference evidence="3 4" key="1">
    <citation type="submission" date="2006-10" db="EMBL/GenBank/DDBJ databases">
        <title>Complete sequence of Syntrophobacter fumaroxidans MPOB.</title>
        <authorList>
            <consortium name="US DOE Joint Genome Institute"/>
            <person name="Copeland A."/>
            <person name="Lucas S."/>
            <person name="Lapidus A."/>
            <person name="Barry K."/>
            <person name="Detter J.C."/>
            <person name="Glavina del Rio T."/>
            <person name="Hammon N."/>
            <person name="Israni S."/>
            <person name="Pitluck S."/>
            <person name="Goltsman E.G."/>
            <person name="Martinez M."/>
            <person name="Schmutz J."/>
            <person name="Larimer F."/>
            <person name="Land M."/>
            <person name="Hauser L."/>
            <person name="Kyrpides N."/>
            <person name="Kim E."/>
            <person name="Boone D.R."/>
            <person name="Brockman F."/>
            <person name="Culley D."/>
            <person name="Ferry J."/>
            <person name="Gunsalus R."/>
            <person name="McInerney M.J."/>
            <person name="Morrison M."/>
            <person name="Plugge C."/>
            <person name="Rohlin L."/>
            <person name="Scholten J."/>
            <person name="Sieber J."/>
            <person name="Stams A.J.M."/>
            <person name="Worm P."/>
            <person name="Henstra A.M."/>
            <person name="Richardson P."/>
        </authorList>
    </citation>
    <scope>NUCLEOTIDE SEQUENCE [LARGE SCALE GENOMIC DNA]</scope>
    <source>
        <strain evidence="4">DSM 10017 / MPOB</strain>
    </source>
</reference>
<feature type="transmembrane region" description="Helical" evidence="2">
    <location>
        <begin position="12"/>
        <end position="29"/>
    </location>
</feature>
<dbReference type="Proteomes" id="UP000001784">
    <property type="component" value="Chromosome"/>
</dbReference>
<dbReference type="InParanoid" id="A0LKW8"/>
<dbReference type="STRING" id="335543.Sfum_2389"/>
<dbReference type="AlphaFoldDB" id="A0LKW8"/>
<keyword evidence="4" id="KW-1185">Reference proteome</keyword>
<dbReference type="EMBL" id="CP000478">
    <property type="protein sequence ID" value="ABK18070.1"/>
    <property type="molecule type" value="Genomic_DNA"/>
</dbReference>
<evidence type="ECO:0000256" key="2">
    <source>
        <dbReference type="SAM" id="Phobius"/>
    </source>
</evidence>
<dbReference type="HOGENOM" id="CLU_2467905_0_0_7"/>
<proteinExistence type="predicted"/>
<keyword evidence="2" id="KW-1133">Transmembrane helix</keyword>
<evidence type="ECO:0000313" key="3">
    <source>
        <dbReference type="EMBL" id="ABK18070.1"/>
    </source>
</evidence>
<evidence type="ECO:0000313" key="4">
    <source>
        <dbReference type="Proteomes" id="UP000001784"/>
    </source>
</evidence>
<evidence type="ECO:0000256" key="1">
    <source>
        <dbReference type="SAM" id="MobiDB-lite"/>
    </source>
</evidence>
<gene>
    <name evidence="3" type="ordered locus">Sfum_2389</name>
</gene>
<keyword evidence="2" id="KW-0812">Transmembrane</keyword>
<name>A0LKW8_SYNFM</name>
<accession>A0LKW8</accession>
<feature type="region of interest" description="Disordered" evidence="1">
    <location>
        <begin position="27"/>
        <end position="66"/>
    </location>
</feature>
<organism evidence="3 4">
    <name type="scientific">Syntrophobacter fumaroxidans (strain DSM 10017 / MPOB)</name>
    <dbReference type="NCBI Taxonomy" id="335543"/>
    <lineage>
        <taxon>Bacteria</taxon>
        <taxon>Pseudomonadati</taxon>
        <taxon>Thermodesulfobacteriota</taxon>
        <taxon>Syntrophobacteria</taxon>
        <taxon>Syntrophobacterales</taxon>
        <taxon>Syntrophobacteraceae</taxon>
        <taxon>Syntrophobacter</taxon>
    </lineage>
</organism>
<sequence precursor="true">MCFARDESNIRLIFPVAMLCAGAAFRGTAPTRPRRAGKRRDPRDGIPDPFPPPFGPHARVGTHSGETVRAGFTRVLKTLIFRDVRKRT</sequence>
<keyword evidence="2" id="KW-0472">Membrane</keyword>